<sequence length="1137" mass="126663">MWTEGSGKPKQRFSYLLLEDGDHYIQDWIATCRPRLAGGSQRIKLPSWQQRRLKGRLRLCARSIFFDPDPITAPILMFPLNKVKRLEKLEDPQSGNSKLSRTQEGFILETTLTVKMKENGLDTPYEFDKEQAAWWFCLEYSPVQQFLQKSQSLLSISALSNSERDMVLQNAAAQREAKAKFDTSRLEDLSEAILLDFPSAQVSPLVREPGRLVLSSSRLYFQPLHNLNNSSPVCSQPLTSIVAVARRRHALRHIGMEVFFKDTNFSSRSLVDHGQTDCASTFFTFRSVEERDIFINKMLEQLRDHTQIADAAGSFLDANSHWIALMTAVWQGSLISNYEYLLYLNLAAGRSFCDLTQWPVMPWVLTDYESGSLDLRNPSVFRDLSKPIGALNPTRLAVFRERFSQMPQDDSSNPPFLYGTHYSTPGYVLYWLVRAAPGHMLRLQNGRFDSPDRLFVSLSESWESVTTNPTDLKELIPEFYSLPSDFLVMRECLNLGIRQNGTRVGDVVLPPWAKDPEDFILKHREALDCAYVSLHLHEWIDLIFGFKQQGEAALDSNNLFHPVTYEGSIDLEKIEDPFKQMGLEAQINEFGQAPMQLFDHPHPTRWPRNVTELQSEYPTHAYANERLHEHSSADFLSRIMAIASSFGSELSNQTNVEIENSCTLQSVEDTTQAVACTSLVNHVEGAEVVLQFLDQMSLPGEKTESETYGIVIGNKNVTKSSEVPHVYEASGTSRGMLYSNKLIDGKADLLSTNGKNPAFLSSPPQSAGWKGLEAEDGEKVVGLENDLGSKVGDRYPWHWMLRQRLSEPQVLKMHRGPVNAVLLSDENASESLTLYSAGQDGFVKVYSVSDSFQLRSTKLGNLPLSSLALLDSTDAYPIVLAGSYDNCVYAYSVDYGREIGKISAHDETISCVHVIHSSLRMATASWDATIKIWSMEACKSGWSALPNGNSINYATVPEIEFAEHDAAILSLDVEKTGHILVSGAEDGTVIAWDIRTPAAAVVWRSKPFEGSAASLRLTSDGSQVVVASSQGCLHILETRRSGSLLCSKDCGNCLRCCEIAGRLIIAGSSDGAMYFWPLSSLSEGISEGADYLDYSPIHDHNQATNSMSVIGTKLGAATLATASEDCYVHVYNVKPLQ</sequence>
<organism evidence="1 2">
    <name type="scientific">Diphasiastrum complanatum</name>
    <name type="common">Issler's clubmoss</name>
    <name type="synonym">Lycopodium complanatum</name>
    <dbReference type="NCBI Taxonomy" id="34168"/>
    <lineage>
        <taxon>Eukaryota</taxon>
        <taxon>Viridiplantae</taxon>
        <taxon>Streptophyta</taxon>
        <taxon>Embryophyta</taxon>
        <taxon>Tracheophyta</taxon>
        <taxon>Lycopodiopsida</taxon>
        <taxon>Lycopodiales</taxon>
        <taxon>Lycopodiaceae</taxon>
        <taxon>Lycopodioideae</taxon>
        <taxon>Diphasiastrum</taxon>
    </lineage>
</organism>
<name>A0ACC2CL45_DIPCM</name>
<keyword evidence="2" id="KW-1185">Reference proteome</keyword>
<accession>A0ACC2CL45</accession>
<reference evidence="2" key="1">
    <citation type="journal article" date="2024" name="Proc. Natl. Acad. Sci. U.S.A.">
        <title>Extraordinary preservation of gene collinearity over three hundred million years revealed in homosporous lycophytes.</title>
        <authorList>
            <person name="Li C."/>
            <person name="Wickell D."/>
            <person name="Kuo L.Y."/>
            <person name="Chen X."/>
            <person name="Nie B."/>
            <person name="Liao X."/>
            <person name="Peng D."/>
            <person name="Ji J."/>
            <person name="Jenkins J."/>
            <person name="Williams M."/>
            <person name="Shu S."/>
            <person name="Plott C."/>
            <person name="Barry K."/>
            <person name="Rajasekar S."/>
            <person name="Grimwood J."/>
            <person name="Han X."/>
            <person name="Sun S."/>
            <person name="Hou Z."/>
            <person name="He W."/>
            <person name="Dai G."/>
            <person name="Sun C."/>
            <person name="Schmutz J."/>
            <person name="Leebens-Mack J.H."/>
            <person name="Li F.W."/>
            <person name="Wang L."/>
        </authorList>
    </citation>
    <scope>NUCLEOTIDE SEQUENCE [LARGE SCALE GENOMIC DNA]</scope>
    <source>
        <strain evidence="2">cv. PW_Plant_1</strain>
    </source>
</reference>
<evidence type="ECO:0000313" key="2">
    <source>
        <dbReference type="Proteomes" id="UP001162992"/>
    </source>
</evidence>
<dbReference type="Proteomes" id="UP001162992">
    <property type="component" value="Chromosome 9"/>
</dbReference>
<proteinExistence type="predicted"/>
<comment type="caution">
    <text evidence="1">The sequence shown here is derived from an EMBL/GenBank/DDBJ whole genome shotgun (WGS) entry which is preliminary data.</text>
</comment>
<gene>
    <name evidence="1" type="ORF">O6H91_09G006500</name>
</gene>
<protein>
    <submittedName>
        <fullName evidence="1">Uncharacterized protein</fullName>
    </submittedName>
</protein>
<dbReference type="EMBL" id="CM055100">
    <property type="protein sequence ID" value="KAJ7542680.1"/>
    <property type="molecule type" value="Genomic_DNA"/>
</dbReference>
<evidence type="ECO:0000313" key="1">
    <source>
        <dbReference type="EMBL" id="KAJ7542680.1"/>
    </source>
</evidence>